<dbReference type="Proteomes" id="UP001162802">
    <property type="component" value="Unassembled WGS sequence"/>
</dbReference>
<feature type="region of interest" description="Disordered" evidence="1">
    <location>
        <begin position="58"/>
        <end position="97"/>
    </location>
</feature>
<name>A0ABT0A809_9SPHN</name>
<evidence type="ECO:0000256" key="1">
    <source>
        <dbReference type="SAM" id="MobiDB-lite"/>
    </source>
</evidence>
<protein>
    <submittedName>
        <fullName evidence="2">Porin family protein</fullName>
    </submittedName>
</protein>
<sequence>MTSRSGSGAQAAASGFPPMAADACARHARTMLHRIALVSLAACLVGAPLPALAQDLDEGPVGPAAPTDEFAADTRTSSEAIPQVEEESAPQEPRRRLFPLGGNAARARGYRIPEPYGLGMLMVWNTTNFNSHDLSAAVAKGAAPEPDANMLPLPSVTTSRLEGDNRMLGFKADLWVFPGVNVFASIGKVRGTNRIDIDIDADAVIPFPFCRPARPCGTVHLPVETKVNNTTVTLGTLLVYGNEHWFALGSIAKTVSISSKERSDVKSTNVGFRAGPRFRLGEDTYFAPYVGGNYFDLDTTVRGVVASGPVFEDGEALYLRYEVGMETSHPYALVTGFNVELNRHLSLQAEIQAGATSTRVLATTGVRF</sequence>
<dbReference type="RefSeq" id="WP_243796533.1">
    <property type="nucleotide sequence ID" value="NZ_JALHAT010000002.1"/>
</dbReference>
<evidence type="ECO:0000313" key="2">
    <source>
        <dbReference type="EMBL" id="MCJ1959335.1"/>
    </source>
</evidence>
<accession>A0ABT0A809</accession>
<proteinExistence type="predicted"/>
<organism evidence="2 3">
    <name type="scientific">Novosphingobium mangrovi</name>
    <name type="common">ex Hu et al. 2023</name>
    <dbReference type="NCBI Taxonomy" id="2930094"/>
    <lineage>
        <taxon>Bacteria</taxon>
        <taxon>Pseudomonadati</taxon>
        <taxon>Pseudomonadota</taxon>
        <taxon>Alphaproteobacteria</taxon>
        <taxon>Sphingomonadales</taxon>
        <taxon>Sphingomonadaceae</taxon>
        <taxon>Novosphingobium</taxon>
    </lineage>
</organism>
<evidence type="ECO:0000313" key="3">
    <source>
        <dbReference type="Proteomes" id="UP001162802"/>
    </source>
</evidence>
<dbReference type="EMBL" id="JALHAT010000002">
    <property type="protein sequence ID" value="MCJ1959335.1"/>
    <property type="molecule type" value="Genomic_DNA"/>
</dbReference>
<gene>
    <name evidence="2" type="ORF">MTR65_01400</name>
</gene>
<comment type="caution">
    <text evidence="2">The sequence shown here is derived from an EMBL/GenBank/DDBJ whole genome shotgun (WGS) entry which is preliminary data.</text>
</comment>
<reference evidence="2" key="1">
    <citation type="submission" date="2022-03" db="EMBL/GenBank/DDBJ databases">
        <title>Identification of a novel bacterium isolated from mangrove sediments.</title>
        <authorList>
            <person name="Pan X."/>
        </authorList>
    </citation>
    <scope>NUCLEOTIDE SEQUENCE</scope>
    <source>
        <strain evidence="2">B2637</strain>
    </source>
</reference>
<keyword evidence="3" id="KW-1185">Reference proteome</keyword>